<evidence type="ECO:0008006" key="3">
    <source>
        <dbReference type="Google" id="ProtNLM"/>
    </source>
</evidence>
<accession>A0A2I1HBL5</accession>
<gene>
    <name evidence="1" type="ORF">RhiirA4_549150</name>
</gene>
<name>A0A2I1HBL5_9GLOM</name>
<dbReference type="InterPro" id="IPR032675">
    <property type="entry name" value="LRR_dom_sf"/>
</dbReference>
<dbReference type="VEuPathDB" id="FungiDB:FUN_015868"/>
<evidence type="ECO:0000313" key="1">
    <source>
        <dbReference type="EMBL" id="PKY56267.1"/>
    </source>
</evidence>
<reference evidence="1 2" key="1">
    <citation type="submission" date="2015-10" db="EMBL/GenBank/DDBJ databases">
        <title>Genome analyses suggest a sexual origin of heterokaryosis in a supposedly ancient asexual fungus.</title>
        <authorList>
            <person name="Ropars J."/>
            <person name="Sedzielewska K."/>
            <person name="Noel J."/>
            <person name="Charron P."/>
            <person name="Farinelli L."/>
            <person name="Marton T."/>
            <person name="Kruger M."/>
            <person name="Pelin A."/>
            <person name="Brachmann A."/>
            <person name="Corradi N."/>
        </authorList>
    </citation>
    <scope>NUCLEOTIDE SEQUENCE [LARGE SCALE GENOMIC DNA]</scope>
    <source>
        <strain evidence="1 2">A4</strain>
    </source>
</reference>
<dbReference type="Gene3D" id="3.80.10.10">
    <property type="entry name" value="Ribonuclease Inhibitor"/>
    <property type="match status" value="1"/>
</dbReference>
<keyword evidence="2" id="KW-1185">Reference proteome</keyword>
<dbReference type="EMBL" id="LLXI01002122">
    <property type="protein sequence ID" value="PKY56267.1"/>
    <property type="molecule type" value="Genomic_DNA"/>
</dbReference>
<sequence length="479" mass="56733">MSKLNGDILYLIFKELEDDKMTLISCLSVNKIWCEIIIPIFWNDPWKYLSKGREKLLLEVIISHLSDESRNNLSKYLIKSFKKPLFNYISFCKILNLIEIEKIIYISIDYNFLLDIFLLFKEEIFNLFINNKAKFTHLYMPYGFNYQIHLIPGAKESFSEIEFLNFNAGIDEKILIGLSQICKSIKKLDFFIQFFVKANNNDGIIRLIDSQKKLNQVYFELDYDNVDELFCKNLENSLIKHGKTIEYIKIVDQPITNILSYFENLKILEVIGINYNALWDKLATVSLPFLQLLNVKNVPINVLTSLIEKTKGYLNEIKIGYIDHDEIDNKRLIRAIYQNCPNLKYLKLLIKDSNIWELEKLLINCKYLNGLFIMTEDHIDWVELFKILTRSSPTSLFKFKFYFSVAPRPEFLKLFFDNWKGRHSMLLHTIPEGEYVTVDIDYCDMIEKYKAEGVIKVYHNSILGVYFEDFEWIRKKNSN</sequence>
<dbReference type="VEuPathDB" id="FungiDB:RhiirA1_463835"/>
<comment type="caution">
    <text evidence="1">The sequence shown here is derived from an EMBL/GenBank/DDBJ whole genome shotgun (WGS) entry which is preliminary data.</text>
</comment>
<proteinExistence type="predicted"/>
<protein>
    <recommendedName>
        <fullName evidence="3">F-box domain-containing protein</fullName>
    </recommendedName>
</protein>
<evidence type="ECO:0000313" key="2">
    <source>
        <dbReference type="Proteomes" id="UP000234323"/>
    </source>
</evidence>
<dbReference type="AlphaFoldDB" id="A0A2I1HBL5"/>
<dbReference type="Proteomes" id="UP000234323">
    <property type="component" value="Unassembled WGS sequence"/>
</dbReference>
<organism evidence="1 2">
    <name type="scientific">Rhizophagus irregularis</name>
    <dbReference type="NCBI Taxonomy" id="588596"/>
    <lineage>
        <taxon>Eukaryota</taxon>
        <taxon>Fungi</taxon>
        <taxon>Fungi incertae sedis</taxon>
        <taxon>Mucoromycota</taxon>
        <taxon>Glomeromycotina</taxon>
        <taxon>Glomeromycetes</taxon>
        <taxon>Glomerales</taxon>
        <taxon>Glomeraceae</taxon>
        <taxon>Rhizophagus</taxon>
    </lineage>
</organism>
<dbReference type="SUPFAM" id="SSF52047">
    <property type="entry name" value="RNI-like"/>
    <property type="match status" value="1"/>
</dbReference>